<protein>
    <recommendedName>
        <fullName evidence="4">Lipoprotein</fullName>
    </recommendedName>
</protein>
<evidence type="ECO:0000313" key="3">
    <source>
        <dbReference type="Proteomes" id="UP000198697"/>
    </source>
</evidence>
<sequence length="257" mass="28428">MPRSYTLFALLALAALAACSPDGPGRPAAANPVAAGAPPDTVALRQAAQKFRVHYNSPVDLDSTGFYYVPVSVVAQEQAGRSKMFSSGSYEGYGEQSGSIEGTCYNVLFFDKETGQQRPLLPHGRFVLAEIDTDHKPDSRWPYLFYSFIKADTNRDGEQGADDASALFISDRSGQQLRQLTPDGTQLGSRLILPRTSLLLVEVRPDTDRDGRFTHADGPYWLRFDLRNLRTPPVRLPSLALAEALQQQMLHRQSRLK</sequence>
<gene>
    <name evidence="2" type="ORF">SAMN04487998_0985</name>
</gene>
<dbReference type="RefSeq" id="WP_092768876.1">
    <property type="nucleotide sequence ID" value="NZ_FOHS01000001.1"/>
</dbReference>
<evidence type="ECO:0000313" key="2">
    <source>
        <dbReference type="EMBL" id="SET03417.1"/>
    </source>
</evidence>
<proteinExistence type="predicted"/>
<dbReference type="PROSITE" id="PS51257">
    <property type="entry name" value="PROKAR_LIPOPROTEIN"/>
    <property type="match status" value="1"/>
</dbReference>
<keyword evidence="1" id="KW-0732">Signal</keyword>
<evidence type="ECO:0000256" key="1">
    <source>
        <dbReference type="SAM" id="SignalP"/>
    </source>
</evidence>
<evidence type="ECO:0008006" key="4">
    <source>
        <dbReference type="Google" id="ProtNLM"/>
    </source>
</evidence>
<organism evidence="2 3">
    <name type="scientific">Hymenobacter actinosclerus</name>
    <dbReference type="NCBI Taxonomy" id="82805"/>
    <lineage>
        <taxon>Bacteria</taxon>
        <taxon>Pseudomonadati</taxon>
        <taxon>Bacteroidota</taxon>
        <taxon>Cytophagia</taxon>
        <taxon>Cytophagales</taxon>
        <taxon>Hymenobacteraceae</taxon>
        <taxon>Hymenobacter</taxon>
    </lineage>
</organism>
<accession>A0A1I0B9E9</accession>
<name>A0A1I0B9E9_9BACT</name>
<dbReference type="AlphaFoldDB" id="A0A1I0B9E9"/>
<dbReference type="EMBL" id="FOHS01000001">
    <property type="protein sequence ID" value="SET03417.1"/>
    <property type="molecule type" value="Genomic_DNA"/>
</dbReference>
<dbReference type="STRING" id="82805.SAMN04487998_0985"/>
<dbReference type="Proteomes" id="UP000198697">
    <property type="component" value="Unassembled WGS sequence"/>
</dbReference>
<dbReference type="OrthoDB" id="877983at2"/>
<feature type="chain" id="PRO_5011732531" description="Lipoprotein" evidence="1">
    <location>
        <begin position="18"/>
        <end position="257"/>
    </location>
</feature>
<reference evidence="3" key="1">
    <citation type="submission" date="2016-10" db="EMBL/GenBank/DDBJ databases">
        <authorList>
            <person name="Varghese N."/>
            <person name="Submissions S."/>
        </authorList>
    </citation>
    <scope>NUCLEOTIDE SEQUENCE [LARGE SCALE GENOMIC DNA]</scope>
    <source>
        <strain evidence="3">DSM 15310</strain>
    </source>
</reference>
<keyword evidence="3" id="KW-1185">Reference proteome</keyword>
<feature type="signal peptide" evidence="1">
    <location>
        <begin position="1"/>
        <end position="17"/>
    </location>
</feature>